<evidence type="ECO:0000313" key="2">
    <source>
        <dbReference type="EMBL" id="KDP23182.1"/>
    </source>
</evidence>
<reference evidence="2 3" key="1">
    <citation type="journal article" date="2014" name="PLoS ONE">
        <title>Global Analysis of Gene Expression Profiles in Physic Nut (Jatropha curcas L.) Seedlings Exposed to Salt Stress.</title>
        <authorList>
            <person name="Zhang L."/>
            <person name="Zhang C."/>
            <person name="Wu P."/>
            <person name="Chen Y."/>
            <person name="Li M."/>
            <person name="Jiang H."/>
            <person name="Wu G."/>
        </authorList>
    </citation>
    <scope>NUCLEOTIDE SEQUENCE [LARGE SCALE GENOMIC DNA]</scope>
    <source>
        <strain evidence="3">cv. GZQX0401</strain>
        <tissue evidence="2">Young leaves</tissue>
    </source>
</reference>
<evidence type="ECO:0000313" key="3">
    <source>
        <dbReference type="Proteomes" id="UP000027138"/>
    </source>
</evidence>
<evidence type="ECO:0000256" key="1">
    <source>
        <dbReference type="SAM" id="MobiDB-lite"/>
    </source>
</evidence>
<feature type="region of interest" description="Disordered" evidence="1">
    <location>
        <begin position="94"/>
        <end position="130"/>
    </location>
</feature>
<proteinExistence type="predicted"/>
<protein>
    <submittedName>
        <fullName evidence="2">Uncharacterized protein</fullName>
    </submittedName>
</protein>
<accession>A0A067JH47</accession>
<name>A0A067JH47_JATCU</name>
<feature type="compositionally biased region" description="Basic and acidic residues" evidence="1">
    <location>
        <begin position="52"/>
        <end position="64"/>
    </location>
</feature>
<dbReference type="EMBL" id="KK915230">
    <property type="protein sequence ID" value="KDP23182.1"/>
    <property type="molecule type" value="Genomic_DNA"/>
</dbReference>
<feature type="region of interest" description="Disordered" evidence="1">
    <location>
        <begin position="41"/>
        <end position="75"/>
    </location>
</feature>
<dbReference type="Proteomes" id="UP000027138">
    <property type="component" value="Unassembled WGS sequence"/>
</dbReference>
<dbReference type="AlphaFoldDB" id="A0A067JH47"/>
<sequence length="130" mass="14731">MTPEDLLLEYDGSPADVHLTAGDYASYFTTRLQARLPEVREYSQAPPPLQLDPEHATHDLEIGRPRRHQSRQTSTISRLQLEVDRLWTRLEVEGIPLDFSEDEEDDDDSSLSDDAPPPPPSAAGPSRRRR</sequence>
<organism evidence="2 3">
    <name type="scientific">Jatropha curcas</name>
    <name type="common">Barbados nut</name>
    <dbReference type="NCBI Taxonomy" id="180498"/>
    <lineage>
        <taxon>Eukaryota</taxon>
        <taxon>Viridiplantae</taxon>
        <taxon>Streptophyta</taxon>
        <taxon>Embryophyta</taxon>
        <taxon>Tracheophyta</taxon>
        <taxon>Spermatophyta</taxon>
        <taxon>Magnoliopsida</taxon>
        <taxon>eudicotyledons</taxon>
        <taxon>Gunneridae</taxon>
        <taxon>Pentapetalae</taxon>
        <taxon>rosids</taxon>
        <taxon>fabids</taxon>
        <taxon>Malpighiales</taxon>
        <taxon>Euphorbiaceae</taxon>
        <taxon>Crotonoideae</taxon>
        <taxon>Jatropheae</taxon>
        <taxon>Jatropha</taxon>
    </lineage>
</organism>
<keyword evidence="3" id="KW-1185">Reference proteome</keyword>
<gene>
    <name evidence="2" type="ORF">JCGZ_00331</name>
</gene>
<feature type="compositionally biased region" description="Acidic residues" evidence="1">
    <location>
        <begin position="99"/>
        <end position="111"/>
    </location>
</feature>